<dbReference type="Pfam" id="PF14154">
    <property type="entry name" value="DUF4306"/>
    <property type="match status" value="1"/>
</dbReference>
<feature type="transmembrane region" description="Helical" evidence="1">
    <location>
        <begin position="127"/>
        <end position="148"/>
    </location>
</feature>
<organism evidence="2 3">
    <name type="scientific">Lysinibacillus pakistanensis</name>
    <dbReference type="NCBI Taxonomy" id="759811"/>
    <lineage>
        <taxon>Bacteria</taxon>
        <taxon>Bacillati</taxon>
        <taxon>Bacillota</taxon>
        <taxon>Bacilli</taxon>
        <taxon>Bacillales</taxon>
        <taxon>Bacillaceae</taxon>
        <taxon>Lysinibacillus</taxon>
    </lineage>
</organism>
<gene>
    <name evidence="2" type="ORF">QNH24_15445</name>
</gene>
<dbReference type="AlphaFoldDB" id="A0AAX3WSH2"/>
<evidence type="ECO:0000313" key="2">
    <source>
        <dbReference type="EMBL" id="WHY49728.1"/>
    </source>
</evidence>
<feature type="transmembrane region" description="Helical" evidence="1">
    <location>
        <begin position="5"/>
        <end position="24"/>
    </location>
</feature>
<protein>
    <submittedName>
        <fullName evidence="2">YjdJ family protein</fullName>
    </submittedName>
</protein>
<proteinExistence type="predicted"/>
<dbReference type="InterPro" id="IPR025440">
    <property type="entry name" value="DUF4306"/>
</dbReference>
<dbReference type="EMBL" id="CP126101">
    <property type="protein sequence ID" value="WHY49728.1"/>
    <property type="molecule type" value="Genomic_DNA"/>
</dbReference>
<dbReference type="Proteomes" id="UP001178322">
    <property type="component" value="Chromosome"/>
</dbReference>
<keyword evidence="1" id="KW-0472">Membrane</keyword>
<keyword evidence="1" id="KW-0812">Transmembrane</keyword>
<accession>A0AAX3WSH2</accession>
<evidence type="ECO:0000256" key="1">
    <source>
        <dbReference type="SAM" id="Phobius"/>
    </source>
</evidence>
<name>A0AAX3WSH2_9BACI</name>
<evidence type="ECO:0000313" key="3">
    <source>
        <dbReference type="Proteomes" id="UP001178322"/>
    </source>
</evidence>
<dbReference type="RefSeq" id="WP_283868462.1">
    <property type="nucleotide sequence ID" value="NZ_CP126101.1"/>
</dbReference>
<feature type="transmembrane region" description="Helical" evidence="1">
    <location>
        <begin position="99"/>
        <end position="121"/>
    </location>
</feature>
<keyword evidence="1" id="KW-1133">Transmembrane helix</keyword>
<feature type="transmembrane region" description="Helical" evidence="1">
    <location>
        <begin position="71"/>
        <end position="92"/>
    </location>
</feature>
<sequence>MFKYILQLIIGIFILAVSTFIAWYEGSAIIDNSLEWKYSTPFTDLFNIDITNGRDISQLDYFVYSAKFQPLFPTIMMVCVLYILSVIGYYLIKRNTKWAIGFWGLTGCICILLSGLIFNSPTIGGRIFFGMTFISGILSMAITVIVWLRNSKHYLIVKTKSL</sequence>
<reference evidence="2" key="1">
    <citation type="submission" date="2023-05" db="EMBL/GenBank/DDBJ databases">
        <title>Comparative genomics of Bacillaceae isolates and their secondary metabolite potential.</title>
        <authorList>
            <person name="Song L."/>
            <person name="Nielsen L.J."/>
            <person name="Mohite O."/>
            <person name="Xu X."/>
            <person name="Weber T."/>
            <person name="Kovacs A.T."/>
        </authorList>
    </citation>
    <scope>NUCLEOTIDE SEQUENCE</scope>
    <source>
        <strain evidence="2">LY1</strain>
    </source>
</reference>